<dbReference type="Proteomes" id="UP000433181">
    <property type="component" value="Unassembled WGS sequence"/>
</dbReference>
<evidence type="ECO:0000259" key="11">
    <source>
        <dbReference type="PROSITE" id="PS50126"/>
    </source>
</evidence>
<reference evidence="12 13" key="1">
    <citation type="submission" date="2019-08" db="EMBL/GenBank/DDBJ databases">
        <title>In-depth cultivation of the pig gut microbiome towards novel bacterial diversity and tailored functional studies.</title>
        <authorList>
            <person name="Wylensek D."/>
            <person name="Hitch T.C.A."/>
            <person name="Clavel T."/>
        </authorList>
    </citation>
    <scope>NUCLEOTIDE SEQUENCE [LARGE SCALE GENOMIC DNA]</scope>
    <source>
        <strain evidence="12 13">WCA-693-APC-5D-A</strain>
    </source>
</reference>
<accession>A0A6I2U7A0</accession>
<evidence type="ECO:0000256" key="7">
    <source>
        <dbReference type="ARBA" id="ARBA00022801"/>
    </source>
</evidence>
<evidence type="ECO:0000256" key="9">
    <source>
        <dbReference type="ARBA" id="ARBA00022884"/>
    </source>
</evidence>
<keyword evidence="10" id="KW-0472">Membrane</keyword>
<keyword evidence="2" id="KW-1003">Cell membrane</keyword>
<sequence length="475" mass="53119">MRSIIVNVMPEETRIAVTENGRLTGLELERPRHSHLVGNIYKGIVQNVLPGMQAAFVDIGWSKNAFLYIGDGKTAENPGGERKKIHIGQVLPVQITKDEVGSKGPRATLHLTIPGRNVVLMPRSSYIGTSHRIDSEEERKRLYDIVKAACPEGMGVIIRTAAMGQSAESIQRDIRYLAKVWQSIEARERITKNTGLLYRDVDLVIRIVRDIFNDDVAQMVIDDASVCQRVKELLKDIDAGWADRVQLYEGRKIFREYGIEEEIAKLESRYVELQSGGFLVIDKTEAMTVIDVNTGSFVGDLNLAETAFALNQEAAEEIMRQLRLRDIGGIILVDFIDMEKDSHNKALLQQLRHLAQLDRVKTNVVDITSLGLVEITRKKSRHNIENLLHTVCPVCEGSGKVLSPEAVAIKICRDIRRIEARKHVSEGYLVQLAPDTANQLKGTDYFAGLAKDFGVSVEIEATREIAPGCYVLLQK</sequence>
<keyword evidence="13" id="KW-1185">Reference proteome</keyword>
<dbReference type="Gene3D" id="3.40.1260.20">
    <property type="entry name" value="Ribonuclease E, catalytic domain"/>
    <property type="match status" value="1"/>
</dbReference>
<name>A0A6I2U7A0_9FIRM</name>
<evidence type="ECO:0000256" key="2">
    <source>
        <dbReference type="ARBA" id="ARBA00022475"/>
    </source>
</evidence>
<dbReference type="InterPro" id="IPR019307">
    <property type="entry name" value="RNA-bd_AU-1/RNase_E/G"/>
</dbReference>
<dbReference type="AlphaFoldDB" id="A0A6I2U7A0"/>
<evidence type="ECO:0000256" key="5">
    <source>
        <dbReference type="ARBA" id="ARBA00022723"/>
    </source>
</evidence>
<keyword evidence="4" id="KW-0540">Nuclease</keyword>
<keyword evidence="7" id="KW-0378">Hydrolase</keyword>
<proteinExistence type="predicted"/>
<keyword evidence="8" id="KW-0460">Magnesium</keyword>
<dbReference type="Pfam" id="PF10150">
    <property type="entry name" value="RNase_E_G"/>
    <property type="match status" value="1"/>
</dbReference>
<dbReference type="CDD" id="cd04453">
    <property type="entry name" value="S1_RNase_E"/>
    <property type="match status" value="1"/>
</dbReference>
<dbReference type="PANTHER" id="PTHR30001:SF1">
    <property type="entry name" value="RIBONUCLEASE E_G-LIKE PROTEIN, CHLOROPLASTIC"/>
    <property type="match status" value="1"/>
</dbReference>
<dbReference type="PANTHER" id="PTHR30001">
    <property type="entry name" value="RIBONUCLEASE"/>
    <property type="match status" value="1"/>
</dbReference>
<dbReference type="GO" id="GO:0016787">
    <property type="term" value="F:hydrolase activity"/>
    <property type="evidence" value="ECO:0007669"/>
    <property type="project" value="UniProtKB-KW"/>
</dbReference>
<dbReference type="PROSITE" id="PS50126">
    <property type="entry name" value="S1"/>
    <property type="match status" value="1"/>
</dbReference>
<evidence type="ECO:0000256" key="1">
    <source>
        <dbReference type="ARBA" id="ARBA00001946"/>
    </source>
</evidence>
<dbReference type="NCBIfam" id="TIGR00757">
    <property type="entry name" value="RNaseEG"/>
    <property type="match status" value="1"/>
</dbReference>
<comment type="cofactor">
    <cofactor evidence="1">
        <name>Mg(2+)</name>
        <dbReference type="ChEBI" id="CHEBI:18420"/>
    </cofactor>
</comment>
<comment type="caution">
    <text evidence="12">The sequence shown here is derived from an EMBL/GenBank/DDBJ whole genome shotgun (WGS) entry which is preliminary data.</text>
</comment>
<dbReference type="SUPFAM" id="SSF50249">
    <property type="entry name" value="Nucleic acid-binding proteins"/>
    <property type="match status" value="1"/>
</dbReference>
<evidence type="ECO:0000256" key="4">
    <source>
        <dbReference type="ARBA" id="ARBA00022722"/>
    </source>
</evidence>
<dbReference type="GO" id="GO:0005737">
    <property type="term" value="C:cytoplasm"/>
    <property type="evidence" value="ECO:0007669"/>
    <property type="project" value="TreeGrafter"/>
</dbReference>
<dbReference type="GeneID" id="96777314"/>
<evidence type="ECO:0000256" key="6">
    <source>
        <dbReference type="ARBA" id="ARBA00022759"/>
    </source>
</evidence>
<dbReference type="GO" id="GO:0003723">
    <property type="term" value="F:RNA binding"/>
    <property type="evidence" value="ECO:0007669"/>
    <property type="project" value="UniProtKB-KW"/>
</dbReference>
<dbReference type="InterPro" id="IPR003029">
    <property type="entry name" value="S1_domain"/>
</dbReference>
<evidence type="ECO:0000256" key="10">
    <source>
        <dbReference type="ARBA" id="ARBA00023136"/>
    </source>
</evidence>
<dbReference type="GO" id="GO:0004519">
    <property type="term" value="F:endonuclease activity"/>
    <property type="evidence" value="ECO:0007669"/>
    <property type="project" value="UniProtKB-KW"/>
</dbReference>
<keyword evidence="5" id="KW-0479">Metal-binding</keyword>
<dbReference type="GO" id="GO:0046872">
    <property type="term" value="F:metal ion binding"/>
    <property type="evidence" value="ECO:0007669"/>
    <property type="project" value="UniProtKB-KW"/>
</dbReference>
<dbReference type="Gene3D" id="2.40.50.140">
    <property type="entry name" value="Nucleic acid-binding proteins"/>
    <property type="match status" value="1"/>
</dbReference>
<organism evidence="12 13">
    <name type="scientific">Anaerovibrio slackiae</name>
    <dbReference type="NCBI Taxonomy" id="2652309"/>
    <lineage>
        <taxon>Bacteria</taxon>
        <taxon>Bacillati</taxon>
        <taxon>Bacillota</taxon>
        <taxon>Negativicutes</taxon>
        <taxon>Selenomonadales</taxon>
        <taxon>Selenomonadaceae</taxon>
        <taxon>Anaerovibrio</taxon>
    </lineage>
</organism>
<keyword evidence="3" id="KW-0997">Cell inner membrane</keyword>
<evidence type="ECO:0000313" key="12">
    <source>
        <dbReference type="EMBL" id="MSU07408.1"/>
    </source>
</evidence>
<dbReference type="InterPro" id="IPR004659">
    <property type="entry name" value="RNase_E/G"/>
</dbReference>
<dbReference type="InterPro" id="IPR012340">
    <property type="entry name" value="NA-bd_OB-fold"/>
</dbReference>
<protein>
    <submittedName>
        <fullName evidence="12">Rne/Rng family ribonuclease</fullName>
    </submittedName>
</protein>
<feature type="domain" description="S1 motif" evidence="11">
    <location>
        <begin position="38"/>
        <end position="114"/>
    </location>
</feature>
<evidence type="ECO:0000313" key="13">
    <source>
        <dbReference type="Proteomes" id="UP000433181"/>
    </source>
</evidence>
<dbReference type="EMBL" id="VUNR01000001">
    <property type="protein sequence ID" value="MSU07408.1"/>
    <property type="molecule type" value="Genomic_DNA"/>
</dbReference>
<keyword evidence="9" id="KW-0694">RNA-binding</keyword>
<dbReference type="RefSeq" id="WP_154404928.1">
    <property type="nucleotide sequence ID" value="NZ_JBGUTX010000408.1"/>
</dbReference>
<dbReference type="GO" id="GO:0004540">
    <property type="term" value="F:RNA nuclease activity"/>
    <property type="evidence" value="ECO:0007669"/>
    <property type="project" value="InterPro"/>
</dbReference>
<evidence type="ECO:0000256" key="8">
    <source>
        <dbReference type="ARBA" id="ARBA00022842"/>
    </source>
</evidence>
<keyword evidence="6" id="KW-0255">Endonuclease</keyword>
<gene>
    <name evidence="12" type="ORF">FYJ84_00120</name>
</gene>
<dbReference type="GO" id="GO:0006364">
    <property type="term" value="P:rRNA processing"/>
    <property type="evidence" value="ECO:0007669"/>
    <property type="project" value="TreeGrafter"/>
</dbReference>
<evidence type="ECO:0000256" key="3">
    <source>
        <dbReference type="ARBA" id="ARBA00022519"/>
    </source>
</evidence>